<evidence type="ECO:0000256" key="1">
    <source>
        <dbReference type="ARBA" id="ARBA00004167"/>
    </source>
</evidence>
<feature type="domain" description="Fibronectin type-III" evidence="18">
    <location>
        <begin position="1058"/>
        <end position="1156"/>
    </location>
</feature>
<dbReference type="CDD" id="cd00192">
    <property type="entry name" value="PTKc"/>
    <property type="match status" value="2"/>
</dbReference>
<evidence type="ECO:0000256" key="11">
    <source>
        <dbReference type="ARBA" id="ARBA00023170"/>
    </source>
</evidence>
<evidence type="ECO:0000313" key="20">
    <source>
        <dbReference type="Proteomes" id="UP001159427"/>
    </source>
</evidence>
<dbReference type="SMART" id="SM00060">
    <property type="entry name" value="FN3"/>
    <property type="match status" value="8"/>
</dbReference>
<evidence type="ECO:0000256" key="12">
    <source>
        <dbReference type="ARBA" id="ARBA00023180"/>
    </source>
</evidence>
<keyword evidence="5 15" id="KW-0812">Transmembrane</keyword>
<evidence type="ECO:0000256" key="2">
    <source>
        <dbReference type="ARBA" id="ARBA00006692"/>
    </source>
</evidence>
<dbReference type="Pfam" id="PF13927">
    <property type="entry name" value="Ig_3"/>
    <property type="match status" value="1"/>
</dbReference>
<protein>
    <recommendedName>
        <fullName evidence="3">receptor protein-tyrosine kinase</fullName>
        <ecNumber evidence="3">2.7.10.1</ecNumber>
    </recommendedName>
</protein>
<dbReference type="InterPro" id="IPR036179">
    <property type="entry name" value="Ig-like_dom_sf"/>
</dbReference>
<dbReference type="InterPro" id="IPR007110">
    <property type="entry name" value="Ig-like_dom"/>
</dbReference>
<evidence type="ECO:0000313" key="19">
    <source>
        <dbReference type="EMBL" id="CAH3019699.1"/>
    </source>
</evidence>
<feature type="region of interest" description="Disordered" evidence="14">
    <location>
        <begin position="195"/>
        <end position="220"/>
    </location>
</feature>
<keyword evidence="7" id="KW-0418">Kinase</keyword>
<keyword evidence="4" id="KW-0808">Transferase</keyword>
<dbReference type="SUPFAM" id="SSF49265">
    <property type="entry name" value="Fibronectin type III"/>
    <property type="match status" value="5"/>
</dbReference>
<proteinExistence type="inferred from homology"/>
<dbReference type="PROSITE" id="PS00109">
    <property type="entry name" value="PROTEIN_KINASE_TYR"/>
    <property type="match status" value="2"/>
</dbReference>
<evidence type="ECO:0000256" key="8">
    <source>
        <dbReference type="ARBA" id="ARBA00022989"/>
    </source>
</evidence>
<gene>
    <name evidence="19" type="ORF">PEVE_00003787</name>
</gene>
<evidence type="ECO:0000256" key="7">
    <source>
        <dbReference type="ARBA" id="ARBA00022777"/>
    </source>
</evidence>
<dbReference type="Proteomes" id="UP001159427">
    <property type="component" value="Unassembled WGS sequence"/>
</dbReference>
<evidence type="ECO:0000256" key="13">
    <source>
        <dbReference type="ARBA" id="ARBA00023319"/>
    </source>
</evidence>
<dbReference type="SMART" id="SM00409">
    <property type="entry name" value="IG"/>
    <property type="match status" value="2"/>
</dbReference>
<accession>A0ABN8LV15</accession>
<dbReference type="InterPro" id="IPR036116">
    <property type="entry name" value="FN3_sf"/>
</dbReference>
<dbReference type="EC" id="2.7.10.1" evidence="3"/>
<dbReference type="SUPFAM" id="SSF48726">
    <property type="entry name" value="Immunoglobulin"/>
    <property type="match status" value="2"/>
</dbReference>
<dbReference type="PANTHER" id="PTHR24416">
    <property type="entry name" value="TYROSINE-PROTEIN KINASE RECEPTOR"/>
    <property type="match status" value="1"/>
</dbReference>
<dbReference type="InterPro" id="IPR020635">
    <property type="entry name" value="Tyr_kinase_cat_dom"/>
</dbReference>
<evidence type="ECO:0000256" key="9">
    <source>
        <dbReference type="ARBA" id="ARBA00023136"/>
    </source>
</evidence>
<dbReference type="Pfam" id="PF07714">
    <property type="entry name" value="PK_Tyr_Ser-Thr"/>
    <property type="match status" value="2"/>
</dbReference>
<feature type="transmembrane region" description="Helical" evidence="15">
    <location>
        <begin position="225"/>
        <end position="248"/>
    </location>
</feature>
<evidence type="ECO:0000256" key="15">
    <source>
        <dbReference type="SAM" id="Phobius"/>
    </source>
</evidence>
<feature type="region of interest" description="Disordered" evidence="14">
    <location>
        <begin position="659"/>
        <end position="681"/>
    </location>
</feature>
<comment type="caution">
    <text evidence="19">The sequence shown here is derived from an EMBL/GenBank/DDBJ whole genome shotgun (WGS) entry which is preliminary data.</text>
</comment>
<feature type="domain" description="Protein kinase" evidence="16">
    <location>
        <begin position="279"/>
        <end position="637"/>
    </location>
</feature>
<keyword evidence="11" id="KW-0675">Receptor</keyword>
<feature type="compositionally biased region" description="Acidic residues" evidence="14">
    <location>
        <begin position="451"/>
        <end position="468"/>
    </location>
</feature>
<evidence type="ECO:0000256" key="4">
    <source>
        <dbReference type="ARBA" id="ARBA00022679"/>
    </source>
</evidence>
<dbReference type="CDD" id="cd00096">
    <property type="entry name" value="Ig"/>
    <property type="match status" value="1"/>
</dbReference>
<dbReference type="Gene3D" id="2.60.40.10">
    <property type="entry name" value="Immunoglobulins"/>
    <property type="match status" value="10"/>
</dbReference>
<dbReference type="InterPro" id="IPR008266">
    <property type="entry name" value="Tyr_kinase_AS"/>
</dbReference>
<feature type="domain" description="Fibronectin type-III" evidence="18">
    <location>
        <begin position="104"/>
        <end position="205"/>
    </location>
</feature>
<evidence type="ECO:0000256" key="5">
    <source>
        <dbReference type="ARBA" id="ARBA00022692"/>
    </source>
</evidence>
<keyword evidence="13" id="KW-0393">Immunoglobulin domain</keyword>
<evidence type="ECO:0000256" key="3">
    <source>
        <dbReference type="ARBA" id="ARBA00011902"/>
    </source>
</evidence>
<keyword evidence="20" id="KW-1185">Reference proteome</keyword>
<dbReference type="InterPro" id="IPR001245">
    <property type="entry name" value="Ser-Thr/Tyr_kinase_cat_dom"/>
</dbReference>
<dbReference type="InterPro" id="IPR003961">
    <property type="entry name" value="FN3_dom"/>
</dbReference>
<keyword evidence="6" id="KW-0677">Repeat</keyword>
<dbReference type="InterPro" id="IPR050122">
    <property type="entry name" value="RTK"/>
</dbReference>
<feature type="transmembrane region" description="Helical" evidence="15">
    <location>
        <begin position="1475"/>
        <end position="1495"/>
    </location>
</feature>
<evidence type="ECO:0000259" key="17">
    <source>
        <dbReference type="PROSITE" id="PS50835"/>
    </source>
</evidence>
<organism evidence="19 20">
    <name type="scientific">Porites evermanni</name>
    <dbReference type="NCBI Taxonomy" id="104178"/>
    <lineage>
        <taxon>Eukaryota</taxon>
        <taxon>Metazoa</taxon>
        <taxon>Cnidaria</taxon>
        <taxon>Anthozoa</taxon>
        <taxon>Hexacorallia</taxon>
        <taxon>Scleractinia</taxon>
        <taxon>Fungiina</taxon>
        <taxon>Poritidae</taxon>
        <taxon>Porites</taxon>
    </lineage>
</organism>
<dbReference type="PROSITE" id="PS50011">
    <property type="entry name" value="PROTEIN_KINASE_DOM"/>
    <property type="match status" value="2"/>
</dbReference>
<dbReference type="Gene3D" id="1.10.510.10">
    <property type="entry name" value="Transferase(Phosphotransferase) domain 1"/>
    <property type="match status" value="2"/>
</dbReference>
<dbReference type="InterPro" id="IPR011009">
    <property type="entry name" value="Kinase-like_dom_sf"/>
</dbReference>
<feature type="domain" description="Fibronectin type-III" evidence="18">
    <location>
        <begin position="958"/>
        <end position="1057"/>
    </location>
</feature>
<dbReference type="SUPFAM" id="SSF56112">
    <property type="entry name" value="Protein kinase-like (PK-like)"/>
    <property type="match status" value="2"/>
</dbReference>
<feature type="region of interest" description="Disordered" evidence="14">
    <location>
        <begin position="449"/>
        <end position="468"/>
    </location>
</feature>
<feature type="domain" description="Fibronectin type-III" evidence="18">
    <location>
        <begin position="1158"/>
        <end position="1250"/>
    </location>
</feature>
<comment type="subcellular location">
    <subcellularLocation>
        <location evidence="1">Membrane</location>
        <topology evidence="1">Single-pass membrane protein</topology>
    </subcellularLocation>
</comment>
<dbReference type="PROSITE" id="PS50835">
    <property type="entry name" value="IG_LIKE"/>
    <property type="match status" value="2"/>
</dbReference>
<keyword evidence="12" id="KW-0325">Glycoprotein</keyword>
<evidence type="ECO:0000256" key="14">
    <source>
        <dbReference type="SAM" id="MobiDB-lite"/>
    </source>
</evidence>
<feature type="domain" description="Ig-like" evidence="17">
    <location>
        <begin position="624"/>
        <end position="752"/>
    </location>
</feature>
<name>A0ABN8LV15_9CNID</name>
<sequence length="1940" mass="222661">MSSYVGRPRTPLLKNIVPEKCGIVNVSWDPPPDESESRPVASYEAEVRLDNYTWNNCMKTSEKRSCQFKGLLKAGTYPVRVRALNPQGPSHWSKGFIALNASDRPEIPEIINTETSTPGCNVTLKWAKPPSSGCPILFYTVHYSKVEPEGLFRKWTTINTTNAEVNQLELSLNCTTSYEFKVKAWNRLGSSETDPNAWPIRTGGTQLRKDSEVRSSPSSDDNRNLFIIVACLVSFAALVVTVVTYIRYRKRKKKSGRRVKRTVNDVKVLEICEVPPIRTSFIEELGEGAFGKVHKALHQDSLEFFKCQHDSSRKKRKQFVAVKELHDNRRQNELRHFAQNWAFLRFINFKRRKYCFPPPPLRAMLCPCRRLGRWVDRKRGRLVGKMQSAKAKVKLAASSTKVGVHAEDAGAKDDHEMIVLHQNRAFSTSSEQDKQSDLEEEGVHVPYEILSESEEEGDVTDNEKDDECDEDCESFYPSDLMSFAWQIARGMDFLSQKGLVHRDLAARNVLVGHGKLLKIADFGLMRQVYRDIYEIKNQKKLPIKWMAPESIFEQVFTVKSDIWSFGIVLWEVATIGGTPYPLLSNVELVRLLRSGYRMEKPDLCSDDVYSLMTACWEENHDERPSFQDLVTRLEQLMLREVEYFDFNLVDASKDYYQVQKSTESEEEEDEGTIDTPLTGSPLPEVKWLRNGNELHDGDLNETVTLRYDGLIVKSGKQAHQLIISNVQPDHVGNYTCEGRNKYFTRRKDISLSCSCKYMFLCLTVVPQLWNGQNVTLFCKASNLAYHQLYLYHWVWKLRERKLKETEKHRIHHRVDSPNPCNQSDGITHLHISNVSKLDIGQYKCVLLMSDMKIAEDDVVLSQIKTVFKLPSPKIISATPIDCGRSIEVRWEKLPYRMEIHLSSTGDKTERNVSAPAFGTSHIFDGLMSNMDYEIWLRAINYDYDGSWTKKHLKTMAERPEKFNVEAEPFGCSIKLSWKPPTSSGCPITRYSVHYKEAVVSTDAMLSTWQRKHLNITDRDHLWLDCDKRYNIIVLAWNERGHSVFDTDSVVSVWTEIGVPFKPLLKDVEIKQCGVFDVLWEPPAFNSGGGSIKSYLAEVAMDNKTWHNCTTHSEGRSCLFKGLFKKTKYHVRVQAFNTKGASDWSYGFISAGLSGPPEPPEIKNNDTEVSGRNVTVTWKGGADNNCPIIMYTLYYREEAPRTSSWQAINISDATSYNLQFQYSKCYQIIVSAWNQLGETQSKGWNLKTAQDVPHQPILNVSTSEECNDIYVKWNSPAGEALGGPVTMYLAQIKKKDSGETWRNCTWYEDHFQFKSCVFTKLEKETHYVVRVMAKNKVGFGLPTEKVIKTGKADRPGAPTITNTETEVPWCNITLKWTAPPSNGCPIRFYTVHYRLKKVQRVEGQWKTINVTDPNLNQQELILNCSTTYEFEVKAWNALGSSGSPSKAWPIRTGGIQQQMVYPVNRTSSGSFLDTDLKIIIIFGCLAFIAALLALTVKRWRSRPKTAKLSKRTLKDIEALESCEIPPMRTTFVEDLGEGAFGRVHKAILTNGLELFTGQQGCSKRRKEQYVAVKELHGNATDEQQSEFLAEIELMKTIGKHQNVLSFLGCWTTTKPFHLIIEYVAHGDLRQWLIRKRRQVLPKVIFGINTTSDISKLLYVISRTVRRVKFETILKYHEWYLCQISLTVDEIEPSDVNNDQIPIVVFSDLNQEENMPPEDDNQVFDDKANNQECDEDCELFCPADLMSFAWQIARGMEYLSERGLVHRDLAARNILLGHGKRVKIADFGLMRELYREVYEVKRQKKLPIKWMAPESIFEQIFTSKSDVWSFGIVLWEIATIGGSPYPLISNRNLFRLLRTGYRLEKPDLCSDDLYSLMTNCWKQVPEERPGFKDLVKHLENLLLERVEYFEFDKVDESKDYYHEQESTESEEDCENELLETSF</sequence>
<dbReference type="Pfam" id="PF00041">
    <property type="entry name" value="fn3"/>
    <property type="match status" value="3"/>
</dbReference>
<feature type="domain" description="Fibronectin type-III" evidence="18">
    <location>
        <begin position="7"/>
        <end position="103"/>
    </location>
</feature>
<feature type="compositionally biased region" description="Acidic residues" evidence="14">
    <location>
        <begin position="1924"/>
        <end position="1940"/>
    </location>
</feature>
<evidence type="ECO:0000259" key="18">
    <source>
        <dbReference type="PROSITE" id="PS50853"/>
    </source>
</evidence>
<keyword evidence="8 15" id="KW-1133">Transmembrane helix</keyword>
<dbReference type="PRINTS" id="PR00109">
    <property type="entry name" value="TYRKINASE"/>
</dbReference>
<reference evidence="19 20" key="1">
    <citation type="submission" date="2022-05" db="EMBL/GenBank/DDBJ databases">
        <authorList>
            <consortium name="Genoscope - CEA"/>
            <person name="William W."/>
        </authorList>
    </citation>
    <scope>NUCLEOTIDE SEQUENCE [LARGE SCALE GENOMIC DNA]</scope>
</reference>
<feature type="domain" description="Fibronectin type-III" evidence="18">
    <location>
        <begin position="1251"/>
        <end position="1352"/>
    </location>
</feature>
<dbReference type="EMBL" id="CALNXI010000123">
    <property type="protein sequence ID" value="CAH3019699.1"/>
    <property type="molecule type" value="Genomic_DNA"/>
</dbReference>
<dbReference type="Gene3D" id="3.30.200.20">
    <property type="entry name" value="Phosphorylase Kinase, domain 1"/>
    <property type="match status" value="2"/>
</dbReference>
<keyword evidence="10" id="KW-1015">Disulfide bond</keyword>
<dbReference type="PROSITE" id="PS50853">
    <property type="entry name" value="FN3"/>
    <property type="match status" value="7"/>
</dbReference>
<evidence type="ECO:0000259" key="16">
    <source>
        <dbReference type="PROSITE" id="PS50011"/>
    </source>
</evidence>
<dbReference type="InterPro" id="IPR003599">
    <property type="entry name" value="Ig_sub"/>
</dbReference>
<dbReference type="InterPro" id="IPR000719">
    <property type="entry name" value="Prot_kinase_dom"/>
</dbReference>
<dbReference type="PANTHER" id="PTHR24416:SF583">
    <property type="entry name" value="RECEPTOR PROTEIN-TYROSINE KINASE"/>
    <property type="match status" value="1"/>
</dbReference>
<feature type="domain" description="Protein kinase" evidence="16">
    <location>
        <begin position="1528"/>
        <end position="1900"/>
    </location>
</feature>
<feature type="domain" description="Ig-like" evidence="17">
    <location>
        <begin position="771"/>
        <end position="861"/>
    </location>
</feature>
<dbReference type="InterPro" id="IPR013783">
    <property type="entry name" value="Ig-like_fold"/>
</dbReference>
<dbReference type="SMART" id="SM00219">
    <property type="entry name" value="TyrKc"/>
    <property type="match status" value="2"/>
</dbReference>
<comment type="similarity">
    <text evidence="2">Belongs to the protein kinase superfamily. CAMK Ser/Thr protein kinase family.</text>
</comment>
<keyword evidence="9 15" id="KW-0472">Membrane</keyword>
<dbReference type="CDD" id="cd00063">
    <property type="entry name" value="FN3"/>
    <property type="match status" value="8"/>
</dbReference>
<feature type="region of interest" description="Disordered" evidence="14">
    <location>
        <begin position="1918"/>
        <end position="1940"/>
    </location>
</feature>
<feature type="domain" description="Fibronectin type-III" evidence="18">
    <location>
        <begin position="1353"/>
        <end position="1454"/>
    </location>
</feature>
<evidence type="ECO:0000256" key="10">
    <source>
        <dbReference type="ARBA" id="ARBA00023157"/>
    </source>
</evidence>
<evidence type="ECO:0000256" key="6">
    <source>
        <dbReference type="ARBA" id="ARBA00022737"/>
    </source>
</evidence>